<dbReference type="AlphaFoldDB" id="W5W159"/>
<gene>
    <name evidence="2" type="ORF">KALB_1199</name>
</gene>
<feature type="transmembrane region" description="Helical" evidence="1">
    <location>
        <begin position="48"/>
        <end position="68"/>
    </location>
</feature>
<dbReference type="HOGENOM" id="CLU_104650_0_0_11"/>
<reference evidence="2 3" key="1">
    <citation type="journal article" date="2014" name="BMC Genomics">
        <title>Complete genome sequence of producer of the glycopeptide antibiotic Aculeximycin Kutzneria albida DSM 43870T, a representative of minor genus of Pseudonocardiaceae.</title>
        <authorList>
            <person name="Rebets Y."/>
            <person name="Tokovenko B."/>
            <person name="Lushchyk I."/>
            <person name="Ruckert C."/>
            <person name="Zaburannyi N."/>
            <person name="Bechthold A."/>
            <person name="Kalinowski J."/>
            <person name="Luzhetskyy A."/>
        </authorList>
    </citation>
    <scope>NUCLEOTIDE SEQUENCE [LARGE SCALE GENOMIC DNA]</scope>
    <source>
        <strain evidence="2">DSM 43870</strain>
    </source>
</reference>
<dbReference type="EMBL" id="CP007155">
    <property type="protein sequence ID" value="AHH94572.1"/>
    <property type="molecule type" value="Genomic_DNA"/>
</dbReference>
<keyword evidence="3" id="KW-1185">Reference proteome</keyword>
<evidence type="ECO:0000313" key="3">
    <source>
        <dbReference type="Proteomes" id="UP000019225"/>
    </source>
</evidence>
<accession>W5W159</accession>
<evidence type="ECO:0000256" key="1">
    <source>
        <dbReference type="SAM" id="Phobius"/>
    </source>
</evidence>
<proteinExistence type="predicted"/>
<feature type="transmembrane region" description="Helical" evidence="1">
    <location>
        <begin position="113"/>
        <end position="131"/>
    </location>
</feature>
<organism evidence="2 3">
    <name type="scientific">Kutzneria albida DSM 43870</name>
    <dbReference type="NCBI Taxonomy" id="1449976"/>
    <lineage>
        <taxon>Bacteria</taxon>
        <taxon>Bacillati</taxon>
        <taxon>Actinomycetota</taxon>
        <taxon>Actinomycetes</taxon>
        <taxon>Pseudonocardiales</taxon>
        <taxon>Pseudonocardiaceae</taxon>
        <taxon>Kutzneria</taxon>
    </lineage>
</organism>
<keyword evidence="1" id="KW-0812">Transmembrane</keyword>
<keyword evidence="1" id="KW-0472">Membrane</keyword>
<keyword evidence="1" id="KW-1133">Transmembrane helix</keyword>
<feature type="transmembrane region" description="Helical" evidence="1">
    <location>
        <begin position="89"/>
        <end position="107"/>
    </location>
</feature>
<feature type="transmembrane region" description="Helical" evidence="1">
    <location>
        <begin position="138"/>
        <end position="154"/>
    </location>
</feature>
<evidence type="ECO:0000313" key="2">
    <source>
        <dbReference type="EMBL" id="AHH94572.1"/>
    </source>
</evidence>
<dbReference type="eggNOG" id="ENOG5031HG1">
    <property type="taxonomic scope" value="Bacteria"/>
</dbReference>
<feature type="transmembrane region" description="Helical" evidence="1">
    <location>
        <begin position="21"/>
        <end position="42"/>
    </location>
</feature>
<sequence length="184" mass="19021">MLALIAQERAELGRRRAVSPVPTFAAWGLAWLAGFGACYLAATGLLPWLLAGLVLGVLVAVAVVVPIVRGARAASGVRGPSRQLGLMYGLSWVAGPLALSAINSGLGAGTVPWTASAMFMVGLLYLAGGMLWRDLSQYLLGLWVLLFAAISVHLGSPGNFLVLSLAGGGGMLVQAGWLALRGRR</sequence>
<dbReference type="STRING" id="1449976.KALB_1199"/>
<feature type="transmembrane region" description="Helical" evidence="1">
    <location>
        <begin position="160"/>
        <end position="180"/>
    </location>
</feature>
<protein>
    <submittedName>
        <fullName evidence="2">Putative membrane protein</fullName>
    </submittedName>
</protein>
<name>W5W159_9PSEU</name>
<dbReference type="KEGG" id="kal:KALB_1199"/>
<dbReference type="Proteomes" id="UP000019225">
    <property type="component" value="Chromosome"/>
</dbReference>